<dbReference type="InterPro" id="IPR013595">
    <property type="entry name" value="Pept_S33_TAP-like_C"/>
</dbReference>
<evidence type="ECO:0000259" key="1">
    <source>
        <dbReference type="Pfam" id="PF08386"/>
    </source>
</evidence>
<gene>
    <name evidence="3" type="primary">rutD_3</name>
    <name evidence="3" type="ORF">DSM104443_02925</name>
</gene>
<dbReference type="AlphaFoldDB" id="A0A6M4GXU6"/>
<dbReference type="Gene3D" id="3.40.50.1820">
    <property type="entry name" value="alpha/beta hydrolase"/>
    <property type="match status" value="1"/>
</dbReference>
<keyword evidence="4" id="KW-1185">Reference proteome</keyword>
<feature type="domain" description="Serine aminopeptidase S33" evidence="2">
    <location>
        <begin position="84"/>
        <end position="194"/>
    </location>
</feature>
<sequence>MHPSLSLPNSTNVRNALSLAWTRAQLSVSSALAPAAALDKATRLFLTPPRFSHTARERELLSIGVRYAVASPYGTLAAWRFGHEARPAVLLSHGWGGRGAQFRASVPRLLEAGYQVIAFDHVAHGHSEGHEASLVHFVRGVDAVARDLEARGVTVAGAIGHSLGAAALGAWLRGANVKPRVVLLAPPSSIIRYSGHFARMLGLPERLRREMQSRIERRLGMAWSEFELPGALQGIDAPALVIHDTADKDVPYASGLAVARAWKGARFVATTGLGHRAILRSDTVVADTLDFLRDEVRFAPPPGPREGFAFAAPAPLL</sequence>
<name>A0A6M4GXU6_9PROT</name>
<protein>
    <submittedName>
        <fullName evidence="3">Aminoacrylate hydrolase RutD</fullName>
        <ecNumber evidence="3">3.5.1.-</ecNumber>
    </submittedName>
</protein>
<dbReference type="PANTHER" id="PTHR43433:SF5">
    <property type="entry name" value="AB HYDROLASE-1 DOMAIN-CONTAINING PROTEIN"/>
    <property type="match status" value="1"/>
</dbReference>
<dbReference type="InterPro" id="IPR050471">
    <property type="entry name" value="AB_hydrolase"/>
</dbReference>
<dbReference type="GO" id="GO:0016787">
    <property type="term" value="F:hydrolase activity"/>
    <property type="evidence" value="ECO:0007669"/>
    <property type="project" value="UniProtKB-KW"/>
</dbReference>
<evidence type="ECO:0000259" key="2">
    <source>
        <dbReference type="Pfam" id="PF12146"/>
    </source>
</evidence>
<organism evidence="3 4">
    <name type="scientific">Usitatibacter rugosus</name>
    <dbReference type="NCBI Taxonomy" id="2732067"/>
    <lineage>
        <taxon>Bacteria</taxon>
        <taxon>Pseudomonadati</taxon>
        <taxon>Pseudomonadota</taxon>
        <taxon>Betaproteobacteria</taxon>
        <taxon>Nitrosomonadales</taxon>
        <taxon>Usitatibacteraceae</taxon>
        <taxon>Usitatibacter</taxon>
    </lineage>
</organism>
<accession>A0A6M4GXU6</accession>
<dbReference type="EMBL" id="CP053069">
    <property type="protein sequence ID" value="QJR11842.1"/>
    <property type="molecule type" value="Genomic_DNA"/>
</dbReference>
<dbReference type="SUPFAM" id="SSF53474">
    <property type="entry name" value="alpha/beta-Hydrolases"/>
    <property type="match status" value="1"/>
</dbReference>
<dbReference type="InterPro" id="IPR022742">
    <property type="entry name" value="Hydrolase_4"/>
</dbReference>
<dbReference type="Proteomes" id="UP000501534">
    <property type="component" value="Chromosome"/>
</dbReference>
<dbReference type="PANTHER" id="PTHR43433">
    <property type="entry name" value="HYDROLASE, ALPHA/BETA FOLD FAMILY PROTEIN"/>
    <property type="match status" value="1"/>
</dbReference>
<evidence type="ECO:0000313" key="4">
    <source>
        <dbReference type="Proteomes" id="UP000501534"/>
    </source>
</evidence>
<reference evidence="3 4" key="1">
    <citation type="submission" date="2020-04" db="EMBL/GenBank/DDBJ databases">
        <title>Usitatibacter rugosus gen. nov., sp. nov. and Usitatibacter palustris sp. nov., novel members of Usitatibacteraceae fam. nov. within the order Nitrosomonadales isolated from soil.</title>
        <authorList>
            <person name="Huber K.J."/>
            <person name="Neumann-Schaal M."/>
            <person name="Geppert A."/>
            <person name="Luckner M."/>
            <person name="Wanner G."/>
            <person name="Overmann J."/>
        </authorList>
    </citation>
    <scope>NUCLEOTIDE SEQUENCE [LARGE SCALE GENOMIC DNA]</scope>
    <source>
        <strain evidence="3 4">0125_3</strain>
    </source>
</reference>
<dbReference type="InterPro" id="IPR029058">
    <property type="entry name" value="AB_hydrolase_fold"/>
</dbReference>
<proteinExistence type="predicted"/>
<dbReference type="Pfam" id="PF08386">
    <property type="entry name" value="Abhydrolase_4"/>
    <property type="match status" value="1"/>
</dbReference>
<dbReference type="Pfam" id="PF12146">
    <property type="entry name" value="Hydrolase_4"/>
    <property type="match status" value="1"/>
</dbReference>
<dbReference type="EC" id="3.5.1.-" evidence="3"/>
<evidence type="ECO:0000313" key="3">
    <source>
        <dbReference type="EMBL" id="QJR11842.1"/>
    </source>
</evidence>
<feature type="domain" description="Peptidase S33 tripeptidyl aminopeptidase-like C-terminal" evidence="1">
    <location>
        <begin position="236"/>
        <end position="292"/>
    </location>
</feature>
<keyword evidence="3" id="KW-0378">Hydrolase</keyword>
<dbReference type="KEGG" id="uru:DSM104443_02925"/>